<dbReference type="EMBL" id="JADNRY010000069">
    <property type="protein sequence ID" value="KAF9067720.1"/>
    <property type="molecule type" value="Genomic_DNA"/>
</dbReference>
<evidence type="ECO:0000313" key="1">
    <source>
        <dbReference type="EMBL" id="KAF9067720.1"/>
    </source>
</evidence>
<dbReference type="Proteomes" id="UP000772434">
    <property type="component" value="Unassembled WGS sequence"/>
</dbReference>
<evidence type="ECO:0000313" key="2">
    <source>
        <dbReference type="Proteomes" id="UP000772434"/>
    </source>
</evidence>
<reference evidence="1" key="1">
    <citation type="submission" date="2020-11" db="EMBL/GenBank/DDBJ databases">
        <authorList>
            <consortium name="DOE Joint Genome Institute"/>
            <person name="Ahrendt S."/>
            <person name="Riley R."/>
            <person name="Andreopoulos W."/>
            <person name="Labutti K."/>
            <person name="Pangilinan J."/>
            <person name="Ruiz-Duenas F.J."/>
            <person name="Barrasa J.M."/>
            <person name="Sanchez-Garcia M."/>
            <person name="Camarero S."/>
            <person name="Miyauchi S."/>
            <person name="Serrano A."/>
            <person name="Linde D."/>
            <person name="Babiker R."/>
            <person name="Drula E."/>
            <person name="Ayuso-Fernandez I."/>
            <person name="Pacheco R."/>
            <person name="Padilla G."/>
            <person name="Ferreira P."/>
            <person name="Barriuso J."/>
            <person name="Kellner H."/>
            <person name="Castanera R."/>
            <person name="Alfaro M."/>
            <person name="Ramirez L."/>
            <person name="Pisabarro A.G."/>
            <person name="Kuo A."/>
            <person name="Tritt A."/>
            <person name="Lipzen A."/>
            <person name="He G."/>
            <person name="Yan M."/>
            <person name="Ng V."/>
            <person name="Cullen D."/>
            <person name="Martin F."/>
            <person name="Rosso M.-N."/>
            <person name="Henrissat B."/>
            <person name="Hibbett D."/>
            <person name="Martinez A.T."/>
            <person name="Grigoriev I.V."/>
        </authorList>
    </citation>
    <scope>NUCLEOTIDE SEQUENCE</scope>
    <source>
        <strain evidence="1">AH 40177</strain>
    </source>
</reference>
<dbReference type="AlphaFoldDB" id="A0A9P5PTB9"/>
<comment type="caution">
    <text evidence="1">The sequence shown here is derived from an EMBL/GenBank/DDBJ whole genome shotgun (WGS) entry which is preliminary data.</text>
</comment>
<gene>
    <name evidence="1" type="ORF">BDP27DRAFT_1422580</name>
</gene>
<name>A0A9P5PTB9_9AGAR</name>
<organism evidence="1 2">
    <name type="scientific">Rhodocollybia butyracea</name>
    <dbReference type="NCBI Taxonomy" id="206335"/>
    <lineage>
        <taxon>Eukaryota</taxon>
        <taxon>Fungi</taxon>
        <taxon>Dikarya</taxon>
        <taxon>Basidiomycota</taxon>
        <taxon>Agaricomycotina</taxon>
        <taxon>Agaricomycetes</taxon>
        <taxon>Agaricomycetidae</taxon>
        <taxon>Agaricales</taxon>
        <taxon>Marasmiineae</taxon>
        <taxon>Omphalotaceae</taxon>
        <taxon>Rhodocollybia</taxon>
    </lineage>
</organism>
<sequence length="421" mass="47527">MWTSLYFVLPSADKAYSESSSTPFPIHDSMIAIWLNRSCLPVDIRVETIKKRSSCSDVTADIVQAIIDIPFCHRIRSLKLVGSLDSMLPTILALPSGLFPIIIKLALRILVSISAEWTENQKILSFADSPLTKLDFKSERLWMQGTTINNHFRGLDTFSIETASLTSLKLGDDYSLLPVHTWNMLQRCDALVELTLNAGRVPLSLMVSVTLPYLTKLTLLNPSESDEFQMGPSSLLTAPALTELILDFSRISYGWTKSLAFRFAEFQTRSSCTLTRLSILHANTLPNKDLLFIIDVLNLSLQSLTVIGDKISSKTLLQKVKKRICLPNLSSLHFAWSRPSLALNEHFPRLILDVLEPGCSRSNVPLKIQVNTHLKVVKMWSKSAEEHRSHRSVLVLDRNDQKRLERLKSNKFEFVVNSSYK</sequence>
<accession>A0A9P5PTB9</accession>
<proteinExistence type="predicted"/>
<keyword evidence="2" id="KW-1185">Reference proteome</keyword>
<protein>
    <submittedName>
        <fullName evidence="1">Uncharacterized protein</fullName>
    </submittedName>
</protein>